<evidence type="ECO:0000313" key="3">
    <source>
        <dbReference type="Proteomes" id="UP000326912"/>
    </source>
</evidence>
<dbReference type="RefSeq" id="WP_151759026.1">
    <property type="nucleotide sequence ID" value="NZ_BKZW01000003.1"/>
</dbReference>
<gene>
    <name evidence="2" type="ORF">KDW_55520</name>
</gene>
<dbReference type="InterPro" id="IPR050266">
    <property type="entry name" value="AB_hydrolase_sf"/>
</dbReference>
<dbReference type="Gene3D" id="3.40.50.1820">
    <property type="entry name" value="alpha/beta hydrolase"/>
    <property type="match status" value="1"/>
</dbReference>
<feature type="domain" description="AB hydrolase-1" evidence="1">
    <location>
        <begin position="28"/>
        <end position="238"/>
    </location>
</feature>
<keyword evidence="3" id="KW-1185">Reference proteome</keyword>
<dbReference type="InterPro" id="IPR000073">
    <property type="entry name" value="AB_hydrolase_1"/>
</dbReference>
<dbReference type="Proteomes" id="UP000326912">
    <property type="component" value="Unassembled WGS sequence"/>
</dbReference>
<dbReference type="Pfam" id="PF12697">
    <property type="entry name" value="Abhydrolase_6"/>
    <property type="match status" value="1"/>
</dbReference>
<sequence length="252" mass="28203">MILRSKVQYVQVNNILVRYQRVGSGPPVILLHGLSASTRWWMHNVEDLAQEYCVYLVDLPGFGSMAHIQQRFALLQAASWLLQWMDAIGLERADFIGHSMGGFIGLWIAAHRPEAISRLILVAPAVFPQVRSIFGYAVPLLKSFRYMSPQFFMIVSLDTLRMGFLTLLRAVRDLISEHLDEEIEAVQTPTLLIWGEGDTLVPPTLGELLQEKMQAASLLIIPKAGHACMYDQPAIFNAIVKDFLAKQTTPGG</sequence>
<reference evidence="2 3" key="1">
    <citation type="submission" date="2019-10" db="EMBL/GenBank/DDBJ databases">
        <title>Dictyobacter vulcani sp. nov., within the class Ktedonobacteria, isolated from soil of volcanic Mt. Zao.</title>
        <authorList>
            <person name="Zheng Y."/>
            <person name="Wang C.M."/>
            <person name="Sakai Y."/>
            <person name="Abe K."/>
            <person name="Yokota A."/>
            <person name="Yabe S."/>
        </authorList>
    </citation>
    <scope>NUCLEOTIDE SEQUENCE [LARGE SCALE GENOMIC DNA]</scope>
    <source>
        <strain evidence="2 3">W12</strain>
    </source>
</reference>
<dbReference type="SUPFAM" id="SSF53474">
    <property type="entry name" value="alpha/beta-Hydrolases"/>
    <property type="match status" value="1"/>
</dbReference>
<dbReference type="AlphaFoldDB" id="A0A5J4KXX7"/>
<dbReference type="PANTHER" id="PTHR43798">
    <property type="entry name" value="MONOACYLGLYCEROL LIPASE"/>
    <property type="match status" value="1"/>
</dbReference>
<dbReference type="GO" id="GO:0016740">
    <property type="term" value="F:transferase activity"/>
    <property type="evidence" value="ECO:0007669"/>
    <property type="project" value="UniProtKB-KW"/>
</dbReference>
<keyword evidence="2" id="KW-0808">Transferase</keyword>
<dbReference type="EMBL" id="BKZW01000003">
    <property type="protein sequence ID" value="GER91390.1"/>
    <property type="molecule type" value="Genomic_DNA"/>
</dbReference>
<protein>
    <submittedName>
        <fullName evidence="2">Dihydrolipoamide acetyltransferase</fullName>
    </submittedName>
</protein>
<name>A0A5J4KXX7_9CHLR</name>
<comment type="caution">
    <text evidence="2">The sequence shown here is derived from an EMBL/GenBank/DDBJ whole genome shotgun (WGS) entry which is preliminary data.</text>
</comment>
<proteinExistence type="predicted"/>
<evidence type="ECO:0000259" key="1">
    <source>
        <dbReference type="Pfam" id="PF12697"/>
    </source>
</evidence>
<accession>A0A5J4KXX7</accession>
<dbReference type="InterPro" id="IPR029058">
    <property type="entry name" value="AB_hydrolase_fold"/>
</dbReference>
<evidence type="ECO:0000313" key="2">
    <source>
        <dbReference type="EMBL" id="GER91390.1"/>
    </source>
</evidence>
<dbReference type="PRINTS" id="PR00111">
    <property type="entry name" value="ABHYDROLASE"/>
</dbReference>
<organism evidence="2 3">
    <name type="scientific">Dictyobacter vulcani</name>
    <dbReference type="NCBI Taxonomy" id="2607529"/>
    <lineage>
        <taxon>Bacteria</taxon>
        <taxon>Bacillati</taxon>
        <taxon>Chloroflexota</taxon>
        <taxon>Ktedonobacteria</taxon>
        <taxon>Ktedonobacterales</taxon>
        <taxon>Dictyobacteraceae</taxon>
        <taxon>Dictyobacter</taxon>
    </lineage>
</organism>